<dbReference type="PANTHER" id="PTHR15827">
    <property type="entry name" value="CYCLIN-DEPENDENT KINASE 2-INTERACTING PROTEIN"/>
    <property type="match status" value="1"/>
</dbReference>
<comment type="caution">
    <text evidence="2">The sequence shown here is derived from an EMBL/GenBank/DDBJ whole genome shotgun (WGS) entry which is preliminary data.</text>
</comment>
<gene>
    <name evidence="2" type="ORF">KY290_030497</name>
</gene>
<dbReference type="Proteomes" id="UP000826656">
    <property type="component" value="Unassembled WGS sequence"/>
</dbReference>
<sequence>MESKVLPIAPAPLPTLSAFPTTSDEATEWNIQSPVAKSPAPPTTPSTPSSFQDIRRWRPAAQRNLRNQWSKLSSLRTQWLSLSSTARSYATYVVNSYLSQRYMDAMELGVLTEMPDIRKKACRKLFKQQETNRSKLLSSYKDMVVVVTQMVNVSKSMRCYLKGASGTPLTEFSCFPGNLNDTGDCDGIPVFTFLSIFDFEKLAEELVQMFVSETNLKRLLVMEICSIGSENFSQVDRLKWSDHFYVGEFDDLRICDSNSNEVLKQLVPKVESCNSQSTTTQSSSQLERNVLQVYLTTWLAEVNVDRFRISELLAMMVKLSRRNYPTYKQDYCCFPGNTAIMVAKCRLCLSKQPADEVPHQYI</sequence>
<keyword evidence="3" id="KW-1185">Reference proteome</keyword>
<evidence type="ECO:0000313" key="3">
    <source>
        <dbReference type="Proteomes" id="UP000826656"/>
    </source>
</evidence>
<name>A0ABQ7UNR3_SOLTU</name>
<feature type="region of interest" description="Disordered" evidence="1">
    <location>
        <begin position="32"/>
        <end position="52"/>
    </location>
</feature>
<dbReference type="PANTHER" id="PTHR15827:SF2">
    <property type="entry name" value="CYCLIN-DEPENDENT KINASE 2-INTERACTING PROTEIN"/>
    <property type="match status" value="1"/>
</dbReference>
<evidence type="ECO:0000256" key="1">
    <source>
        <dbReference type="SAM" id="MobiDB-lite"/>
    </source>
</evidence>
<organism evidence="2 3">
    <name type="scientific">Solanum tuberosum</name>
    <name type="common">Potato</name>
    <dbReference type="NCBI Taxonomy" id="4113"/>
    <lineage>
        <taxon>Eukaryota</taxon>
        <taxon>Viridiplantae</taxon>
        <taxon>Streptophyta</taxon>
        <taxon>Embryophyta</taxon>
        <taxon>Tracheophyta</taxon>
        <taxon>Spermatophyta</taxon>
        <taxon>Magnoliopsida</taxon>
        <taxon>eudicotyledons</taxon>
        <taxon>Gunneridae</taxon>
        <taxon>Pentapetalae</taxon>
        <taxon>asterids</taxon>
        <taxon>lamiids</taxon>
        <taxon>Solanales</taxon>
        <taxon>Solanaceae</taxon>
        <taxon>Solanoideae</taxon>
        <taxon>Solaneae</taxon>
        <taxon>Solanum</taxon>
    </lineage>
</organism>
<proteinExistence type="predicted"/>
<evidence type="ECO:0000313" key="2">
    <source>
        <dbReference type="EMBL" id="KAH0751265.1"/>
    </source>
</evidence>
<dbReference type="EMBL" id="JAIVGD010000019">
    <property type="protein sequence ID" value="KAH0751265.1"/>
    <property type="molecule type" value="Genomic_DNA"/>
</dbReference>
<accession>A0ABQ7UNR3</accession>
<protein>
    <submittedName>
        <fullName evidence="2">Uncharacterized protein</fullName>
    </submittedName>
</protein>
<reference evidence="2 3" key="1">
    <citation type="journal article" date="2021" name="bioRxiv">
        <title>Chromosome-scale and haplotype-resolved genome assembly of a tetraploid potato cultivar.</title>
        <authorList>
            <person name="Sun H."/>
            <person name="Jiao W.-B."/>
            <person name="Krause K."/>
            <person name="Campoy J.A."/>
            <person name="Goel M."/>
            <person name="Folz-Donahue K."/>
            <person name="Kukat C."/>
            <person name="Huettel B."/>
            <person name="Schneeberger K."/>
        </authorList>
    </citation>
    <scope>NUCLEOTIDE SEQUENCE [LARGE SCALE GENOMIC DNA]</scope>
    <source>
        <strain evidence="2">SolTubOtavaFocal</strain>
        <tissue evidence="2">Leaves</tissue>
    </source>
</reference>